<reference evidence="2 3" key="1">
    <citation type="journal article" date="2024" name="Nat. Commun.">
        <title>Phylogenomics reveals the evolutionary origins of lichenization in chlorophyte algae.</title>
        <authorList>
            <person name="Puginier C."/>
            <person name="Libourel C."/>
            <person name="Otte J."/>
            <person name="Skaloud P."/>
            <person name="Haon M."/>
            <person name="Grisel S."/>
            <person name="Petersen M."/>
            <person name="Berrin J.G."/>
            <person name="Delaux P.M."/>
            <person name="Dal Grande F."/>
            <person name="Keller J."/>
        </authorList>
    </citation>
    <scope>NUCLEOTIDE SEQUENCE [LARGE SCALE GENOMIC DNA]</scope>
    <source>
        <strain evidence="2 3">SAG 2145</strain>
    </source>
</reference>
<keyword evidence="3" id="KW-1185">Reference proteome</keyword>
<evidence type="ECO:0000256" key="1">
    <source>
        <dbReference type="SAM" id="Coils"/>
    </source>
</evidence>
<accession>A0AAW1RX25</accession>
<dbReference type="AlphaFoldDB" id="A0AAW1RX25"/>
<evidence type="ECO:0000313" key="2">
    <source>
        <dbReference type="EMBL" id="KAK9837872.1"/>
    </source>
</evidence>
<dbReference type="Proteomes" id="UP001438707">
    <property type="component" value="Unassembled WGS sequence"/>
</dbReference>
<feature type="coiled-coil region" evidence="1">
    <location>
        <begin position="171"/>
        <end position="201"/>
    </location>
</feature>
<sequence length="240" mass="26499">MTDTSTQPSALPEPLLHIFTRTINTYTAQAFCVLERRALEALPLTSEQQLLALQGTAELYGEGCLSITAAMQRYGQQLQQIFVPSQSEQPSNTSQVENQQHLLPELDMQHKEVDAELAALRAQIVEGYAAKFRMQSELLALESDAIAEGDVQQLSDIAAQGASKENVSSNAEVLSSLAQQLKQLLTRAERVQQQHEAMLATSNPDQESKLSKLLARQAVNEDCLLGQEVQDIVKRLQLQD</sequence>
<evidence type="ECO:0000313" key="3">
    <source>
        <dbReference type="Proteomes" id="UP001438707"/>
    </source>
</evidence>
<organism evidence="2 3">
    <name type="scientific">Apatococcus lobatus</name>
    <dbReference type="NCBI Taxonomy" id="904363"/>
    <lineage>
        <taxon>Eukaryota</taxon>
        <taxon>Viridiplantae</taxon>
        <taxon>Chlorophyta</taxon>
        <taxon>core chlorophytes</taxon>
        <taxon>Trebouxiophyceae</taxon>
        <taxon>Chlorellales</taxon>
        <taxon>Chlorellaceae</taxon>
        <taxon>Apatococcus</taxon>
    </lineage>
</organism>
<name>A0AAW1RX25_9CHLO</name>
<gene>
    <name evidence="2" type="ORF">WJX74_006896</name>
</gene>
<protein>
    <submittedName>
        <fullName evidence="2">Uncharacterized protein</fullName>
    </submittedName>
</protein>
<dbReference type="EMBL" id="JALJOS010000006">
    <property type="protein sequence ID" value="KAK9837872.1"/>
    <property type="molecule type" value="Genomic_DNA"/>
</dbReference>
<proteinExistence type="predicted"/>
<keyword evidence="1" id="KW-0175">Coiled coil</keyword>
<comment type="caution">
    <text evidence="2">The sequence shown here is derived from an EMBL/GenBank/DDBJ whole genome shotgun (WGS) entry which is preliminary data.</text>
</comment>